<dbReference type="Proteomes" id="UP000054304">
    <property type="component" value="Unassembled WGS sequence"/>
</dbReference>
<gene>
    <name evidence="2" type="ORF">LALA0_S11e00386g</name>
</gene>
<reference evidence="2 3" key="1">
    <citation type="submission" date="2014-12" db="EMBL/GenBank/DDBJ databases">
        <authorList>
            <person name="Neuveglise Cecile"/>
        </authorList>
    </citation>
    <scope>NUCLEOTIDE SEQUENCE [LARGE SCALE GENOMIC DNA]</scope>
    <source>
        <strain evidence="2 3">CBS 12615</strain>
    </source>
</reference>
<sequence length="406" mass="44773">MNAEHLEVPVNTEFSLSPPPNGDRTPSRRGHRHKRSFAISQDLDFVKPAAPGTPKGSDQFSNTFVASSPQQQDSSLRFFMTEESTYSHDVPNAIIDLDDALTTKPQSFTSHRRAESAPAQLILPFKLEPPNAHCQPSLRIEEEEDSESDTEIVTQATLMSPLRAKSQSPFVKSNYTAESPKASARNQYNNNALKINKQKERYQNYTKHLPAASPQVLNQGQEPSFSSLSSGFSSGISTAGLAYSPTTPAISISKFGNRTPSPRKTFTFQSQIYDLPSNDVALVDNDKEARHNTTRMEDDDTLTCTTTNTTSQNLHRKSKSASAYDTSTTFRIPKEILQGQPGDSVDLSESSKFSKDASAVNATKKTSAVDQRAVSDSAATQKEASRKWRGKMNIFYSIVSKFKNSK</sequence>
<proteinExistence type="predicted"/>
<dbReference type="EMBL" id="LN736370">
    <property type="protein sequence ID" value="CEP64273.1"/>
    <property type="molecule type" value="Genomic_DNA"/>
</dbReference>
<dbReference type="HOGENOM" id="CLU_026385_0_0_1"/>
<name>A0A0C7NEY4_9SACH</name>
<feature type="compositionally biased region" description="Basic residues" evidence="1">
    <location>
        <begin position="27"/>
        <end position="36"/>
    </location>
</feature>
<dbReference type="AlphaFoldDB" id="A0A0C7NEY4"/>
<dbReference type="GeneID" id="34687820"/>
<evidence type="ECO:0000313" key="2">
    <source>
        <dbReference type="EMBL" id="CEP64273.1"/>
    </source>
</evidence>
<accession>A0A0C7NEY4</accession>
<evidence type="ECO:0000256" key="1">
    <source>
        <dbReference type="SAM" id="MobiDB-lite"/>
    </source>
</evidence>
<feature type="compositionally biased region" description="Polar residues" evidence="1">
    <location>
        <begin position="56"/>
        <end position="73"/>
    </location>
</feature>
<keyword evidence="3" id="KW-1185">Reference proteome</keyword>
<dbReference type="RefSeq" id="XP_022630481.1">
    <property type="nucleotide sequence ID" value="XM_022775095.1"/>
</dbReference>
<evidence type="ECO:0000313" key="3">
    <source>
        <dbReference type="Proteomes" id="UP000054304"/>
    </source>
</evidence>
<feature type="region of interest" description="Disordered" evidence="1">
    <location>
        <begin position="1"/>
        <end position="73"/>
    </location>
</feature>
<protein>
    <submittedName>
        <fullName evidence="2">LALA0S11e00386g1_1</fullName>
    </submittedName>
</protein>
<feature type="region of interest" description="Disordered" evidence="1">
    <location>
        <begin position="338"/>
        <end position="384"/>
    </location>
</feature>
<feature type="compositionally biased region" description="Polar residues" evidence="1">
    <location>
        <begin position="360"/>
        <end position="369"/>
    </location>
</feature>
<dbReference type="OrthoDB" id="3981301at2759"/>
<organism evidence="2 3">
    <name type="scientific">Lachancea lanzarotensis</name>
    <dbReference type="NCBI Taxonomy" id="1245769"/>
    <lineage>
        <taxon>Eukaryota</taxon>
        <taxon>Fungi</taxon>
        <taxon>Dikarya</taxon>
        <taxon>Ascomycota</taxon>
        <taxon>Saccharomycotina</taxon>
        <taxon>Saccharomycetes</taxon>
        <taxon>Saccharomycetales</taxon>
        <taxon>Saccharomycetaceae</taxon>
        <taxon>Lachancea</taxon>
    </lineage>
</organism>